<sequence length="420" mass="44176">MRRVVITGTGMVSPLGCGTEVSWQRLLAGQNAARKVTEFEVEDLPAKIACRIPTGDGSDGSFNPDDWMEQKDQRKVDPFIVYGMAAADMALNDADWHPQTDEDQIATGVLIGSGIGGLEGIVEAGYTLKEKGPRRISPFFIPGRLINLVSGQVSIRHKLRGPNHSVVTACSTGAHAIGDAARLIALGDADVMVAGGAESPISRIALAGFAACKALSTQHNEEPQKASRPYDRDRDGFVMGEGAGIVVLEELEHAKARGAKIYAEVVGYGLSGDAFHITAPSEDGDGAFRCMTMALRRAGLAPADVDYINAHGTSTMADTIELGAVERLVGNAASKISMSSTKSAIGHLLGAAGAVEAIFSALAIRDNIAPPTLNLDNLDVETAIDLVPHKARSRDINVALSNSFGFGGTNASLVLRRYDA</sequence>
<evidence type="ECO:0000256" key="1">
    <source>
        <dbReference type="ARBA" id="ARBA00005194"/>
    </source>
</evidence>
<dbReference type="EC" id="2.3.1.179" evidence="3 11"/>
<dbReference type="SMART" id="SM00825">
    <property type="entry name" value="PKS_KS"/>
    <property type="match status" value="1"/>
</dbReference>
<protein>
    <recommendedName>
        <fullName evidence="4 11">3-oxoacyl-[acyl-carrier-protein] synthase 2</fullName>
        <ecNumber evidence="3 11">2.3.1.179</ecNumber>
    </recommendedName>
</protein>
<evidence type="ECO:0000256" key="9">
    <source>
        <dbReference type="ARBA" id="ARBA00023160"/>
    </source>
</evidence>
<dbReference type="InterPro" id="IPR014030">
    <property type="entry name" value="Ketoacyl_synth_N"/>
</dbReference>
<dbReference type="Gene3D" id="3.40.47.10">
    <property type="match status" value="2"/>
</dbReference>
<feature type="domain" description="Ketosynthase family 3 (KS3)" evidence="13">
    <location>
        <begin position="1"/>
        <end position="417"/>
    </location>
</feature>
<comment type="catalytic activity">
    <reaction evidence="11">
        <text>a fatty acyl-[ACP] + malonyl-[ACP] + H(+) = a 3-oxoacyl-[ACP] + holo-[ACP] + CO2</text>
        <dbReference type="Rhea" id="RHEA:22836"/>
        <dbReference type="Rhea" id="RHEA-COMP:9623"/>
        <dbReference type="Rhea" id="RHEA-COMP:9685"/>
        <dbReference type="Rhea" id="RHEA-COMP:9916"/>
        <dbReference type="Rhea" id="RHEA-COMP:14125"/>
        <dbReference type="ChEBI" id="CHEBI:15378"/>
        <dbReference type="ChEBI" id="CHEBI:16526"/>
        <dbReference type="ChEBI" id="CHEBI:64479"/>
        <dbReference type="ChEBI" id="CHEBI:78449"/>
        <dbReference type="ChEBI" id="CHEBI:78776"/>
        <dbReference type="ChEBI" id="CHEBI:138651"/>
    </reaction>
</comment>
<evidence type="ECO:0000313" key="14">
    <source>
        <dbReference type="EMBL" id="CAD7027577.1"/>
    </source>
</evidence>
<keyword evidence="8" id="KW-0443">Lipid metabolism</keyword>
<evidence type="ECO:0000259" key="13">
    <source>
        <dbReference type="PROSITE" id="PS52004"/>
    </source>
</evidence>
<dbReference type="PROSITE" id="PS00606">
    <property type="entry name" value="KS3_1"/>
    <property type="match status" value="1"/>
</dbReference>
<gene>
    <name evidence="14" type="ORF">RHAB21_01399</name>
</gene>
<evidence type="ECO:0000256" key="4">
    <source>
        <dbReference type="ARBA" id="ARBA00014657"/>
    </source>
</evidence>
<dbReference type="Proteomes" id="UP000601041">
    <property type="component" value="Unassembled WGS sequence"/>
</dbReference>
<dbReference type="InterPro" id="IPR017568">
    <property type="entry name" value="3-oxoacyl-ACP_synth-2"/>
</dbReference>
<comment type="function">
    <text evidence="11">Involved in the type II fatty acid elongation cycle. Catalyzes the elongation of a wide range of acyl-ACP by the addition of two carbons from malonyl-ACP to an acyl acceptor. Can efficiently catalyze the conversion of palmitoleoyl-ACP (cis-hexadec-9-enoyl-ACP) to cis-vaccenoyl-ACP (cis-octadec-11-enoyl-ACP), an essential step in the thermal regulation of fatty acid composition.</text>
</comment>
<dbReference type="InterPro" id="IPR016039">
    <property type="entry name" value="Thiolase-like"/>
</dbReference>
<dbReference type="InterPro" id="IPR020841">
    <property type="entry name" value="PKS_Beta-ketoAc_synthase_dom"/>
</dbReference>
<keyword evidence="15" id="KW-1185">Reference proteome</keyword>
<comment type="pathway">
    <text evidence="1 11">Lipid metabolism; fatty acid biosynthesis.</text>
</comment>
<reference evidence="14 15" key="1">
    <citation type="submission" date="2020-11" db="EMBL/GenBank/DDBJ databases">
        <authorList>
            <person name="Lassalle F."/>
        </authorList>
    </citation>
    <scope>NUCLEOTIDE SEQUENCE [LARGE SCALE GENOMIC DNA]</scope>
    <source>
        <strain evidence="14 15">AB21</strain>
    </source>
</reference>
<organism evidence="14 15">
    <name type="scientific">Pseudorhizobium halotolerans</name>
    <dbReference type="NCBI Taxonomy" id="1233081"/>
    <lineage>
        <taxon>Bacteria</taxon>
        <taxon>Pseudomonadati</taxon>
        <taxon>Pseudomonadota</taxon>
        <taxon>Alphaproteobacteria</taxon>
        <taxon>Hyphomicrobiales</taxon>
        <taxon>Rhizobiaceae</taxon>
        <taxon>Rhizobium/Agrobacterium group</taxon>
        <taxon>Pseudorhizobium</taxon>
    </lineage>
</organism>
<evidence type="ECO:0000256" key="12">
    <source>
        <dbReference type="RuleBase" id="RU003694"/>
    </source>
</evidence>
<dbReference type="EMBL" id="CABFWE030000004">
    <property type="protein sequence ID" value="CAD7027577.1"/>
    <property type="molecule type" value="Genomic_DNA"/>
</dbReference>
<dbReference type="NCBIfam" id="NF004970">
    <property type="entry name" value="PRK06333.1"/>
    <property type="match status" value="1"/>
</dbReference>
<dbReference type="Pfam" id="PF02801">
    <property type="entry name" value="Ketoacyl-synt_C"/>
    <property type="match status" value="1"/>
</dbReference>
<evidence type="ECO:0000256" key="10">
    <source>
        <dbReference type="ARBA" id="ARBA00023315"/>
    </source>
</evidence>
<dbReference type="PANTHER" id="PTHR11712:SF336">
    <property type="entry name" value="3-OXOACYL-[ACYL-CARRIER-PROTEIN] SYNTHASE, MITOCHONDRIAL"/>
    <property type="match status" value="1"/>
</dbReference>
<dbReference type="PROSITE" id="PS52004">
    <property type="entry name" value="KS3_2"/>
    <property type="match status" value="1"/>
</dbReference>
<evidence type="ECO:0000256" key="8">
    <source>
        <dbReference type="ARBA" id="ARBA00023098"/>
    </source>
</evidence>
<dbReference type="NCBIfam" id="NF005589">
    <property type="entry name" value="PRK07314.1"/>
    <property type="match status" value="1"/>
</dbReference>
<comment type="caution">
    <text evidence="14">The sequence shown here is derived from an EMBL/GenBank/DDBJ whole genome shotgun (WGS) entry which is preliminary data.</text>
</comment>
<dbReference type="PIRSF" id="PIRSF000447">
    <property type="entry name" value="KAS_II"/>
    <property type="match status" value="1"/>
</dbReference>
<keyword evidence="9 11" id="KW-0275">Fatty acid biosynthesis</keyword>
<dbReference type="CDD" id="cd00834">
    <property type="entry name" value="KAS_I_II"/>
    <property type="match status" value="1"/>
</dbReference>
<keyword evidence="7" id="KW-0276">Fatty acid metabolism</keyword>
<evidence type="ECO:0000256" key="7">
    <source>
        <dbReference type="ARBA" id="ARBA00022832"/>
    </source>
</evidence>
<dbReference type="NCBIfam" id="TIGR03150">
    <property type="entry name" value="fabF"/>
    <property type="match status" value="1"/>
</dbReference>
<dbReference type="SUPFAM" id="SSF53901">
    <property type="entry name" value="Thiolase-like"/>
    <property type="match status" value="2"/>
</dbReference>
<evidence type="ECO:0000313" key="15">
    <source>
        <dbReference type="Proteomes" id="UP000601041"/>
    </source>
</evidence>
<comment type="catalytic activity">
    <reaction evidence="11">
        <text>(9Z)-hexadecenoyl-[ACP] + malonyl-[ACP] + H(+) = 3-oxo-(11Z)-octadecenoyl-[ACP] + holo-[ACP] + CO2</text>
        <dbReference type="Rhea" id="RHEA:55040"/>
        <dbReference type="Rhea" id="RHEA-COMP:9623"/>
        <dbReference type="Rhea" id="RHEA-COMP:9685"/>
        <dbReference type="Rhea" id="RHEA-COMP:10800"/>
        <dbReference type="Rhea" id="RHEA-COMP:14074"/>
        <dbReference type="ChEBI" id="CHEBI:15378"/>
        <dbReference type="ChEBI" id="CHEBI:16526"/>
        <dbReference type="ChEBI" id="CHEBI:64479"/>
        <dbReference type="ChEBI" id="CHEBI:78449"/>
        <dbReference type="ChEBI" id="CHEBI:83989"/>
        <dbReference type="ChEBI" id="CHEBI:138538"/>
        <dbReference type="EC" id="2.3.1.179"/>
    </reaction>
</comment>
<evidence type="ECO:0000256" key="3">
    <source>
        <dbReference type="ARBA" id="ARBA00012356"/>
    </source>
</evidence>
<evidence type="ECO:0000256" key="11">
    <source>
        <dbReference type="PIRNR" id="PIRNR000447"/>
    </source>
</evidence>
<keyword evidence="10 11" id="KW-0012">Acyltransferase</keyword>
<dbReference type="InterPro" id="IPR018201">
    <property type="entry name" value="Ketoacyl_synth_AS"/>
</dbReference>
<evidence type="ECO:0000256" key="5">
    <source>
        <dbReference type="ARBA" id="ARBA00022516"/>
    </source>
</evidence>
<dbReference type="InterPro" id="IPR014031">
    <property type="entry name" value="Ketoacyl_synth_C"/>
</dbReference>
<name>A0ABM8PFT4_9HYPH</name>
<keyword evidence="6 11" id="KW-0808">Transferase</keyword>
<dbReference type="PANTHER" id="PTHR11712">
    <property type="entry name" value="POLYKETIDE SYNTHASE-RELATED"/>
    <property type="match status" value="1"/>
</dbReference>
<evidence type="ECO:0000256" key="6">
    <source>
        <dbReference type="ARBA" id="ARBA00022679"/>
    </source>
</evidence>
<evidence type="ECO:0000256" key="2">
    <source>
        <dbReference type="ARBA" id="ARBA00008467"/>
    </source>
</evidence>
<dbReference type="RefSeq" id="WP_142586926.1">
    <property type="nucleotide sequence ID" value="NZ_CABFWE030000004.1"/>
</dbReference>
<proteinExistence type="inferred from homology"/>
<keyword evidence="5 11" id="KW-0444">Lipid biosynthesis</keyword>
<dbReference type="InterPro" id="IPR000794">
    <property type="entry name" value="Beta-ketoacyl_synthase"/>
</dbReference>
<accession>A0ABM8PFT4</accession>
<dbReference type="Pfam" id="PF00109">
    <property type="entry name" value="ketoacyl-synt"/>
    <property type="match status" value="1"/>
</dbReference>
<comment type="similarity">
    <text evidence="2 11 12">Belongs to the thiolase-like superfamily. Beta-ketoacyl-ACP synthases family.</text>
</comment>